<comment type="caution">
    <text evidence="3">The sequence shown here is derived from an EMBL/GenBank/DDBJ whole genome shotgun (WGS) entry which is preliminary data.</text>
</comment>
<dbReference type="PROSITE" id="PS51257">
    <property type="entry name" value="PROKAR_LIPOPROTEIN"/>
    <property type="match status" value="1"/>
</dbReference>
<dbReference type="EMBL" id="JACHGT010000011">
    <property type="protein sequence ID" value="MBB6037125.1"/>
    <property type="molecule type" value="Genomic_DNA"/>
</dbReference>
<dbReference type="Proteomes" id="UP000548476">
    <property type="component" value="Unassembled WGS sequence"/>
</dbReference>
<dbReference type="RefSeq" id="WP_184789946.1">
    <property type="nucleotide sequence ID" value="NZ_BONT01000106.1"/>
</dbReference>
<feature type="region of interest" description="Disordered" evidence="1">
    <location>
        <begin position="123"/>
        <end position="147"/>
    </location>
</feature>
<feature type="chain" id="PRO_5032804733" description="Lipoprotein" evidence="2">
    <location>
        <begin position="27"/>
        <end position="165"/>
    </location>
</feature>
<evidence type="ECO:0000313" key="3">
    <source>
        <dbReference type="EMBL" id="MBB6037125.1"/>
    </source>
</evidence>
<reference evidence="3 4" key="1">
    <citation type="submission" date="2020-08" db="EMBL/GenBank/DDBJ databases">
        <title>Genomic Encyclopedia of Type Strains, Phase IV (KMG-IV): sequencing the most valuable type-strain genomes for metagenomic binning, comparative biology and taxonomic classification.</title>
        <authorList>
            <person name="Goeker M."/>
        </authorList>
    </citation>
    <scope>NUCLEOTIDE SEQUENCE [LARGE SCALE GENOMIC DNA]</scope>
    <source>
        <strain evidence="3 4">YIM 65646</strain>
    </source>
</reference>
<evidence type="ECO:0000256" key="1">
    <source>
        <dbReference type="SAM" id="MobiDB-lite"/>
    </source>
</evidence>
<feature type="signal peptide" evidence="2">
    <location>
        <begin position="1"/>
        <end position="26"/>
    </location>
</feature>
<evidence type="ECO:0008006" key="5">
    <source>
        <dbReference type="Google" id="ProtNLM"/>
    </source>
</evidence>
<gene>
    <name evidence="3" type="ORF">HNR73_004998</name>
</gene>
<accession>A0A841FM93</accession>
<proteinExistence type="predicted"/>
<protein>
    <recommendedName>
        <fullName evidence="5">Lipoprotein</fullName>
    </recommendedName>
</protein>
<name>A0A841FM93_9ACTN</name>
<evidence type="ECO:0000313" key="4">
    <source>
        <dbReference type="Proteomes" id="UP000548476"/>
    </source>
</evidence>
<keyword evidence="2" id="KW-0732">Signal</keyword>
<keyword evidence="4" id="KW-1185">Reference proteome</keyword>
<sequence length="165" mass="17300">MRRAIWAAAAAAAAVLLLSACGPGDGEDVATAGGDPASGASAPAELSEEEMLQLFVGCMREQGVDMPDPGPGGDLTGLRDYFLDNPEAVDACRDKLPTGDQPTELDPADQEAMMEFVACMRDNGVDMPDPDPNGKPQFDPKLLDDPDFKTAMNACQDLLSGLRGE</sequence>
<organism evidence="3 4">
    <name type="scientific">Phytomonospora endophytica</name>
    <dbReference type="NCBI Taxonomy" id="714109"/>
    <lineage>
        <taxon>Bacteria</taxon>
        <taxon>Bacillati</taxon>
        <taxon>Actinomycetota</taxon>
        <taxon>Actinomycetes</taxon>
        <taxon>Micromonosporales</taxon>
        <taxon>Micromonosporaceae</taxon>
        <taxon>Phytomonospora</taxon>
    </lineage>
</organism>
<evidence type="ECO:0000256" key="2">
    <source>
        <dbReference type="SAM" id="SignalP"/>
    </source>
</evidence>
<dbReference type="AlphaFoldDB" id="A0A841FM93"/>